<evidence type="ECO:0000256" key="1">
    <source>
        <dbReference type="SAM" id="MobiDB-lite"/>
    </source>
</evidence>
<dbReference type="Proteomes" id="UP001060164">
    <property type="component" value="Chromosome"/>
</dbReference>
<dbReference type="RefSeq" id="WP_028529123.1">
    <property type="nucleotide sequence ID" value="NZ_CABLBR010000019.1"/>
</dbReference>
<evidence type="ECO:0000313" key="2">
    <source>
        <dbReference type="EMBL" id="UWP60444.1"/>
    </source>
</evidence>
<proteinExistence type="predicted"/>
<evidence type="ECO:0000313" key="3">
    <source>
        <dbReference type="Proteomes" id="UP001060164"/>
    </source>
</evidence>
<reference evidence="2" key="1">
    <citation type="journal article" date="2022" name="Cell">
        <title>Design, construction, and in vivo augmentation of a complex gut microbiome.</title>
        <authorList>
            <person name="Cheng A.G."/>
            <person name="Ho P.Y."/>
            <person name="Aranda-Diaz A."/>
            <person name="Jain S."/>
            <person name="Yu F.B."/>
            <person name="Meng X."/>
            <person name="Wang M."/>
            <person name="Iakiviak M."/>
            <person name="Nagashima K."/>
            <person name="Zhao A."/>
            <person name="Murugkar P."/>
            <person name="Patil A."/>
            <person name="Atabakhsh K."/>
            <person name="Weakley A."/>
            <person name="Yan J."/>
            <person name="Brumbaugh A.R."/>
            <person name="Higginbottom S."/>
            <person name="Dimas A."/>
            <person name="Shiver A.L."/>
            <person name="Deutschbauer A."/>
            <person name="Neff N."/>
            <person name="Sonnenburg J.L."/>
            <person name="Huang K.C."/>
            <person name="Fischbach M.A."/>
        </authorList>
    </citation>
    <scope>NUCLEOTIDE SEQUENCE</scope>
    <source>
        <strain evidence="2">DSM 19829</strain>
    </source>
</reference>
<accession>A0ABY5VIN7</accession>
<feature type="compositionally biased region" description="Basic and acidic residues" evidence="1">
    <location>
        <begin position="183"/>
        <end position="195"/>
    </location>
</feature>
<sequence>MSDYRRFISYLYEYKNEKKTYNRGFLKAEAKGGIFKLEIHIKDSGLAASVPVQIFGFTRNEDKLSGIFLGSTQTSSGSIGCCLKTADQDLNGSGVPMKDLNGILLLCGGTLCYASAWDDLPVNPQHFKAPEALSDAESESDAAPVEQPPETNDGSSGDALPQSADETNPSAEDSAEEPSLEAEEVKELAEEEKSPAELMDFIPDPPLSRWERVMDLYESINPFSDGSVTECVRLDLKDLPALRKERWLIGNNPLILHAYSEHHHLILGKMDDHDRSVYIFGVPGTYTPKERFMADMYGFPYFKAANSGSRNVPRFGYWYRIID</sequence>
<gene>
    <name evidence="2" type="ORF">NQ502_05225</name>
</gene>
<feature type="compositionally biased region" description="Acidic residues" evidence="1">
    <location>
        <begin position="173"/>
        <end position="182"/>
    </location>
</feature>
<name>A0ABY5VIN7_9FIRM</name>
<protein>
    <submittedName>
        <fullName evidence="2">Uncharacterized protein</fullName>
    </submittedName>
</protein>
<organism evidence="2 3">
    <name type="scientific">Ruminococcus gauvreauii</name>
    <dbReference type="NCBI Taxonomy" id="438033"/>
    <lineage>
        <taxon>Bacteria</taxon>
        <taxon>Bacillati</taxon>
        <taxon>Bacillota</taxon>
        <taxon>Clostridia</taxon>
        <taxon>Eubacteriales</taxon>
        <taxon>Oscillospiraceae</taxon>
        <taxon>Ruminococcus</taxon>
    </lineage>
</organism>
<dbReference type="EMBL" id="CP102290">
    <property type="protein sequence ID" value="UWP60444.1"/>
    <property type="molecule type" value="Genomic_DNA"/>
</dbReference>
<keyword evidence="3" id="KW-1185">Reference proteome</keyword>
<feature type="region of interest" description="Disordered" evidence="1">
    <location>
        <begin position="131"/>
        <end position="202"/>
    </location>
</feature>